<evidence type="ECO:0000259" key="6">
    <source>
        <dbReference type="Pfam" id="PF06925"/>
    </source>
</evidence>
<comment type="caution">
    <text evidence="7">The sequence shown here is derived from an EMBL/GenBank/DDBJ whole genome shotgun (WGS) entry which is preliminary data.</text>
</comment>
<protein>
    <recommendedName>
        <fullName evidence="9">Galactosyldiacylglycerol synthase</fullName>
    </recommendedName>
</protein>
<dbReference type="PANTHER" id="PTHR43025">
    <property type="entry name" value="MONOGALACTOSYLDIACYLGLYCEROL SYNTHASE"/>
    <property type="match status" value="1"/>
</dbReference>
<proteinExistence type="inferred from homology"/>
<dbReference type="AlphaFoldDB" id="A0A2H0N499"/>
<name>A0A2H0N499_9BACT</name>
<comment type="subcellular location">
    <subcellularLocation>
        <location evidence="1">Membrane</location>
    </subcellularLocation>
</comment>
<dbReference type="InterPro" id="IPR007235">
    <property type="entry name" value="Glyco_trans_28_C"/>
</dbReference>
<dbReference type="Pfam" id="PF06925">
    <property type="entry name" value="MGDG_synth"/>
    <property type="match status" value="1"/>
</dbReference>
<dbReference type="PANTHER" id="PTHR43025:SF3">
    <property type="entry name" value="MONOGALACTOSYLDIACYLGLYCEROL SYNTHASE 1, CHLOROPLASTIC"/>
    <property type="match status" value="1"/>
</dbReference>
<sequence>MKQKKKLLIISVAAGSGHIRAAEAIYKEAKMAHPHLSVYHMEMTDFVSSTVKKIIADSYNTLIKNFPSLWKFLYKSTDKSTGAKAISELSWFINKFNAAKFFSLIENFKPDYILTTHFLPAHVLCRSSYTYCSTTPLGVVLTDYAAHNLWIHPAVSDYFVPTQEVKKQVEKMGAKKFQTHITGIPIQPVFFEKKSIPRLKDKFKIATGKKVLLVLAGGEGLIPTDKVIEKIETSIHLPLEVIAVAGNNQHLYKKFLKLKKRLRNISLHVFEWTNSIDELMRISDVIISKSGGITTTECITLQKPILVIDPIPGQEEANAQFIEKNKFGYVASNHEELFLYLERLLLGGSSSLRTSSKKISSAEKILRILSRNIS</sequence>
<organism evidence="7 8">
    <name type="scientific">Candidatus Magasanikbacteria bacterium CG11_big_fil_rev_8_21_14_0_20_39_34</name>
    <dbReference type="NCBI Taxonomy" id="1974653"/>
    <lineage>
        <taxon>Bacteria</taxon>
        <taxon>Candidatus Magasanikiibacteriota</taxon>
    </lineage>
</organism>
<dbReference type="Gene3D" id="3.40.50.2000">
    <property type="entry name" value="Glycogen Phosphorylase B"/>
    <property type="match status" value="1"/>
</dbReference>
<accession>A0A2H0N499</accession>
<dbReference type="GO" id="GO:0016020">
    <property type="term" value="C:membrane"/>
    <property type="evidence" value="ECO:0007669"/>
    <property type="project" value="UniProtKB-SubCell"/>
</dbReference>
<evidence type="ECO:0000256" key="3">
    <source>
        <dbReference type="ARBA" id="ARBA00022676"/>
    </source>
</evidence>
<evidence type="ECO:0000256" key="4">
    <source>
        <dbReference type="ARBA" id="ARBA00022679"/>
    </source>
</evidence>
<keyword evidence="3" id="KW-0328">Glycosyltransferase</keyword>
<dbReference type="EMBL" id="PCWN01000009">
    <property type="protein sequence ID" value="PIR03722.1"/>
    <property type="molecule type" value="Genomic_DNA"/>
</dbReference>
<evidence type="ECO:0000256" key="2">
    <source>
        <dbReference type="ARBA" id="ARBA00006962"/>
    </source>
</evidence>
<dbReference type="Proteomes" id="UP000229600">
    <property type="component" value="Unassembled WGS sequence"/>
</dbReference>
<gene>
    <name evidence="7" type="ORF">COV59_04595</name>
</gene>
<evidence type="ECO:0000313" key="8">
    <source>
        <dbReference type="Proteomes" id="UP000229600"/>
    </source>
</evidence>
<dbReference type="InterPro" id="IPR050519">
    <property type="entry name" value="Glycosyltransf_28_UgtP"/>
</dbReference>
<evidence type="ECO:0000256" key="1">
    <source>
        <dbReference type="ARBA" id="ARBA00004370"/>
    </source>
</evidence>
<evidence type="ECO:0000313" key="7">
    <source>
        <dbReference type="EMBL" id="PIR03722.1"/>
    </source>
</evidence>
<dbReference type="SUPFAM" id="SSF53756">
    <property type="entry name" value="UDP-Glycosyltransferase/glycogen phosphorylase"/>
    <property type="match status" value="1"/>
</dbReference>
<feature type="domain" description="Diacylglycerol glucosyltransferase N-terminal" evidence="6">
    <location>
        <begin position="18"/>
        <end position="186"/>
    </location>
</feature>
<comment type="similarity">
    <text evidence="2">Belongs to the glycosyltransferase 28 family.</text>
</comment>
<evidence type="ECO:0008006" key="9">
    <source>
        <dbReference type="Google" id="ProtNLM"/>
    </source>
</evidence>
<evidence type="ECO:0000259" key="5">
    <source>
        <dbReference type="Pfam" id="PF04101"/>
    </source>
</evidence>
<reference evidence="7 8" key="1">
    <citation type="submission" date="2017-09" db="EMBL/GenBank/DDBJ databases">
        <title>Depth-based differentiation of microbial function through sediment-hosted aquifers and enrichment of novel symbionts in the deep terrestrial subsurface.</title>
        <authorList>
            <person name="Probst A.J."/>
            <person name="Ladd B."/>
            <person name="Jarett J.K."/>
            <person name="Geller-Mcgrath D.E."/>
            <person name="Sieber C.M."/>
            <person name="Emerson J.B."/>
            <person name="Anantharaman K."/>
            <person name="Thomas B.C."/>
            <person name="Malmstrom R."/>
            <person name="Stieglmeier M."/>
            <person name="Klingl A."/>
            <person name="Woyke T."/>
            <person name="Ryan C.M."/>
            <person name="Banfield J.F."/>
        </authorList>
    </citation>
    <scope>NUCLEOTIDE SEQUENCE [LARGE SCALE GENOMIC DNA]</scope>
    <source>
        <strain evidence="7">CG11_big_fil_rev_8_21_14_0_20_39_34</strain>
    </source>
</reference>
<dbReference type="Pfam" id="PF04101">
    <property type="entry name" value="Glyco_tran_28_C"/>
    <property type="match status" value="1"/>
</dbReference>
<dbReference type="InterPro" id="IPR009695">
    <property type="entry name" value="Diacylglyc_glucosyltr_N"/>
</dbReference>
<dbReference type="GO" id="GO:0009247">
    <property type="term" value="P:glycolipid biosynthetic process"/>
    <property type="evidence" value="ECO:0007669"/>
    <property type="project" value="InterPro"/>
</dbReference>
<keyword evidence="4" id="KW-0808">Transferase</keyword>
<dbReference type="GO" id="GO:0016758">
    <property type="term" value="F:hexosyltransferase activity"/>
    <property type="evidence" value="ECO:0007669"/>
    <property type="project" value="InterPro"/>
</dbReference>
<feature type="domain" description="Glycosyl transferase family 28 C-terminal" evidence="5">
    <location>
        <begin position="214"/>
        <end position="350"/>
    </location>
</feature>